<name>Q0CK39_ASPTN</name>
<dbReference type="STRING" id="341663.Q0CK39"/>
<dbReference type="OrthoDB" id="276276at2759"/>
<dbReference type="PROSITE" id="PS51462">
    <property type="entry name" value="NUDIX"/>
    <property type="match status" value="1"/>
</dbReference>
<dbReference type="Pfam" id="PF00293">
    <property type="entry name" value="NUDIX"/>
    <property type="match status" value="1"/>
</dbReference>
<organism evidence="3 4">
    <name type="scientific">Aspergillus terreus (strain NIH 2624 / FGSC A1156)</name>
    <dbReference type="NCBI Taxonomy" id="341663"/>
    <lineage>
        <taxon>Eukaryota</taxon>
        <taxon>Fungi</taxon>
        <taxon>Dikarya</taxon>
        <taxon>Ascomycota</taxon>
        <taxon>Pezizomycotina</taxon>
        <taxon>Eurotiomycetes</taxon>
        <taxon>Eurotiomycetidae</taxon>
        <taxon>Eurotiales</taxon>
        <taxon>Aspergillaceae</taxon>
        <taxon>Aspergillus</taxon>
        <taxon>Aspergillus subgen. Circumdati</taxon>
    </lineage>
</organism>
<dbReference type="VEuPathDB" id="FungiDB:ATEG_05945"/>
<accession>Q0CK39</accession>
<feature type="domain" description="Nudix hydrolase" evidence="2">
    <location>
        <begin position="1"/>
        <end position="178"/>
    </location>
</feature>
<dbReference type="RefSeq" id="XP_001215123.1">
    <property type="nucleotide sequence ID" value="XM_001215123.1"/>
</dbReference>
<dbReference type="InterPro" id="IPR000086">
    <property type="entry name" value="NUDIX_hydrolase_dom"/>
</dbReference>
<reference evidence="4" key="1">
    <citation type="submission" date="2005-09" db="EMBL/GenBank/DDBJ databases">
        <title>Annotation of the Aspergillus terreus NIH2624 genome.</title>
        <authorList>
            <person name="Birren B.W."/>
            <person name="Lander E.S."/>
            <person name="Galagan J.E."/>
            <person name="Nusbaum C."/>
            <person name="Devon K."/>
            <person name="Henn M."/>
            <person name="Ma L.-J."/>
            <person name="Jaffe D.B."/>
            <person name="Butler J."/>
            <person name="Alvarez P."/>
            <person name="Gnerre S."/>
            <person name="Grabherr M."/>
            <person name="Kleber M."/>
            <person name="Mauceli E.W."/>
            <person name="Brockman W."/>
            <person name="Rounsley S."/>
            <person name="Young S.K."/>
            <person name="LaButti K."/>
            <person name="Pushparaj V."/>
            <person name="DeCaprio D."/>
            <person name="Crawford M."/>
            <person name="Koehrsen M."/>
            <person name="Engels R."/>
            <person name="Montgomery P."/>
            <person name="Pearson M."/>
            <person name="Howarth C."/>
            <person name="Larson L."/>
            <person name="Luoma S."/>
            <person name="White J."/>
            <person name="Alvarado L."/>
            <person name="Kodira C.D."/>
            <person name="Zeng Q."/>
            <person name="Oleary S."/>
            <person name="Yandava C."/>
            <person name="Denning D.W."/>
            <person name="Nierman W.C."/>
            <person name="Milne T."/>
            <person name="Madden K."/>
        </authorList>
    </citation>
    <scope>NUCLEOTIDE SEQUENCE [LARGE SCALE GENOMIC DNA]</scope>
    <source>
        <strain evidence="4">NIH 2624 / FGSC A1156</strain>
    </source>
</reference>
<dbReference type="Proteomes" id="UP000007963">
    <property type="component" value="Unassembled WGS sequence"/>
</dbReference>
<sequence>MTVPLYLYDQFCFSLHNLQQHTLNVPPEQALRRLSPLLDNLLRLPTQIARAYATPKPCPEHQPRGARLRDPPVNGISANSTTGGNASDRDVRHTVERETLEETGLIVDRIPGEFDELYWNSPRGHKNIQLNYVASVKPDMRIKLNPDENSDWLWVPEEQIDTLLMTPAMRKVLKDAFLFAKKYISL</sequence>
<dbReference type="EMBL" id="CH476601">
    <property type="protein sequence ID" value="EAU33706.1"/>
    <property type="molecule type" value="Genomic_DNA"/>
</dbReference>
<feature type="compositionally biased region" description="Basic and acidic residues" evidence="1">
    <location>
        <begin position="58"/>
        <end position="70"/>
    </location>
</feature>
<feature type="region of interest" description="Disordered" evidence="1">
    <location>
        <begin position="54"/>
        <end position="91"/>
    </location>
</feature>
<proteinExistence type="predicted"/>
<evidence type="ECO:0000313" key="3">
    <source>
        <dbReference type="EMBL" id="EAU33706.1"/>
    </source>
</evidence>
<dbReference type="AlphaFoldDB" id="Q0CK39"/>
<evidence type="ECO:0000256" key="1">
    <source>
        <dbReference type="SAM" id="MobiDB-lite"/>
    </source>
</evidence>
<dbReference type="InterPro" id="IPR015797">
    <property type="entry name" value="NUDIX_hydrolase-like_dom_sf"/>
</dbReference>
<protein>
    <recommendedName>
        <fullName evidence="2">Nudix hydrolase domain-containing protein</fullName>
    </recommendedName>
</protein>
<gene>
    <name evidence="3" type="ORF">ATEG_05945</name>
</gene>
<dbReference type="HOGENOM" id="CLU_1454102_0_0_1"/>
<feature type="compositionally biased region" description="Polar residues" evidence="1">
    <location>
        <begin position="76"/>
        <end position="85"/>
    </location>
</feature>
<dbReference type="SUPFAM" id="SSF55811">
    <property type="entry name" value="Nudix"/>
    <property type="match status" value="1"/>
</dbReference>
<dbReference type="Gene3D" id="3.90.79.10">
    <property type="entry name" value="Nucleoside Triphosphate Pyrophosphohydrolase"/>
    <property type="match status" value="1"/>
</dbReference>
<evidence type="ECO:0000313" key="4">
    <source>
        <dbReference type="Proteomes" id="UP000007963"/>
    </source>
</evidence>
<evidence type="ECO:0000259" key="2">
    <source>
        <dbReference type="PROSITE" id="PS51462"/>
    </source>
</evidence>
<dbReference type="GeneID" id="4321533"/>